<evidence type="ECO:0000256" key="8">
    <source>
        <dbReference type="ARBA" id="ARBA00022777"/>
    </source>
</evidence>
<dbReference type="AlphaFoldDB" id="A0A4S4DAN3"/>
<feature type="signal peptide" evidence="18">
    <location>
        <begin position="1"/>
        <end position="15"/>
    </location>
</feature>
<comment type="caution">
    <text evidence="20">The sequence shown here is derived from an EMBL/GenBank/DDBJ whole genome shotgun (WGS) entry which is preliminary data.</text>
</comment>
<dbReference type="STRING" id="542762.A0A4S4DAN3"/>
<keyword evidence="8" id="KW-0418">Kinase</keyword>
<feature type="binding site" evidence="15">
    <location>
        <position position="456"/>
    </location>
    <ligand>
        <name>ATP</name>
        <dbReference type="ChEBI" id="CHEBI:30616"/>
    </ligand>
</feature>
<reference evidence="20 21" key="1">
    <citation type="journal article" date="2018" name="Proc. Natl. Acad. Sci. U.S.A.">
        <title>Draft genome sequence of Camellia sinensis var. sinensis provides insights into the evolution of the tea genome and tea quality.</title>
        <authorList>
            <person name="Wei C."/>
            <person name="Yang H."/>
            <person name="Wang S."/>
            <person name="Zhao J."/>
            <person name="Liu C."/>
            <person name="Gao L."/>
            <person name="Xia E."/>
            <person name="Lu Y."/>
            <person name="Tai Y."/>
            <person name="She G."/>
            <person name="Sun J."/>
            <person name="Cao H."/>
            <person name="Tong W."/>
            <person name="Gao Q."/>
            <person name="Li Y."/>
            <person name="Deng W."/>
            <person name="Jiang X."/>
            <person name="Wang W."/>
            <person name="Chen Q."/>
            <person name="Zhang S."/>
            <person name="Li H."/>
            <person name="Wu J."/>
            <person name="Wang P."/>
            <person name="Li P."/>
            <person name="Shi C."/>
            <person name="Zheng F."/>
            <person name="Jian J."/>
            <person name="Huang B."/>
            <person name="Shan D."/>
            <person name="Shi M."/>
            <person name="Fang C."/>
            <person name="Yue Y."/>
            <person name="Li F."/>
            <person name="Li D."/>
            <person name="Wei S."/>
            <person name="Han B."/>
            <person name="Jiang C."/>
            <person name="Yin Y."/>
            <person name="Xia T."/>
            <person name="Zhang Z."/>
            <person name="Bennetzen J.L."/>
            <person name="Zhao S."/>
            <person name="Wan X."/>
        </authorList>
    </citation>
    <scope>NUCLEOTIDE SEQUENCE [LARGE SCALE GENOMIC DNA]</scope>
    <source>
        <strain evidence="21">cv. Shuchazao</strain>
        <tissue evidence="20">Leaf</tissue>
    </source>
</reference>
<dbReference type="FunFam" id="3.30.200.20:FF:000178">
    <property type="entry name" value="serine/threonine-protein kinase PBS1-like"/>
    <property type="match status" value="1"/>
</dbReference>
<comment type="catalytic activity">
    <reaction evidence="14">
        <text>L-seryl-[protein] + ATP = O-phospho-L-seryl-[protein] + ADP + H(+)</text>
        <dbReference type="Rhea" id="RHEA:17989"/>
        <dbReference type="Rhea" id="RHEA-COMP:9863"/>
        <dbReference type="Rhea" id="RHEA-COMP:11604"/>
        <dbReference type="ChEBI" id="CHEBI:15378"/>
        <dbReference type="ChEBI" id="CHEBI:29999"/>
        <dbReference type="ChEBI" id="CHEBI:30616"/>
        <dbReference type="ChEBI" id="CHEBI:83421"/>
        <dbReference type="ChEBI" id="CHEBI:456216"/>
        <dbReference type="EC" id="2.7.11.1"/>
    </reaction>
</comment>
<evidence type="ECO:0000256" key="2">
    <source>
        <dbReference type="ARBA" id="ARBA00012513"/>
    </source>
</evidence>
<dbReference type="InterPro" id="IPR025287">
    <property type="entry name" value="WAK_GUB"/>
</dbReference>
<evidence type="ECO:0000256" key="5">
    <source>
        <dbReference type="ARBA" id="ARBA00022692"/>
    </source>
</evidence>
<feature type="compositionally biased region" description="Basic and acidic residues" evidence="16">
    <location>
        <begin position="238"/>
        <end position="254"/>
    </location>
</feature>
<dbReference type="Pfam" id="PF00069">
    <property type="entry name" value="Pkinase"/>
    <property type="match status" value="1"/>
</dbReference>
<feature type="compositionally biased region" description="Low complexity" evidence="16">
    <location>
        <begin position="313"/>
        <end position="329"/>
    </location>
</feature>
<keyword evidence="12" id="KW-0325">Glycoprotein</keyword>
<feature type="domain" description="Protein kinase" evidence="19">
    <location>
        <begin position="428"/>
        <end position="703"/>
    </location>
</feature>
<comment type="subcellular location">
    <subcellularLocation>
        <location evidence="1">Membrane</location>
        <topology evidence="1">Single-pass type I membrane protein</topology>
    </subcellularLocation>
</comment>
<feature type="transmembrane region" description="Helical" evidence="17">
    <location>
        <begin position="366"/>
        <end position="387"/>
    </location>
</feature>
<evidence type="ECO:0000256" key="12">
    <source>
        <dbReference type="ARBA" id="ARBA00023180"/>
    </source>
</evidence>
<dbReference type="SMART" id="SM00220">
    <property type="entry name" value="S_TKc"/>
    <property type="match status" value="1"/>
</dbReference>
<gene>
    <name evidence="20" type="ORF">TEA_004053</name>
</gene>
<sequence>MLLIVILLVAMAAAATVVGLGGGAEEQHAECLPTSCSKHHSPEIRFPFRLKRHHPKNCGYPGFDLSCIPHSKYPVLQLPFSYNYNYDFSFINCSQTQELIFFSVFRIACLNDQSHQVFAIQSTSGAALSCTKMYNIILPVEIYDHNIIDVFRLNWSKPVCRNCEAQGKYCRLKNNNNNKNNSRGSDSQLLLNGSTECFDKPRQPSMGTNPDHPSPSPVAPKTTSFWGQIFKKKKNAEKRKEGEEEGEGGRREEGGGGGGGVGGCELAVLVPRRRCRSQQLHLVAAPATAVASASDPSPPPPPLYLWPPPVRPFPSSSSSSSSPPSSSPSHGMDRRSPFPVVLKIRPQNDVVLGATGKGDGEGRPTIHFPTGVVLGPTFLLVVVIAIYHGYRSNKMKKADQVKIDKFLEDYKALKPARYSYADIKKITNQFQDQVGQGGYGIVYKGKLSNDVHVAVKILNNVKGNGDEFINEVQTMGRIHHINMVRLVGYCADGFRRALLYEFLPNNSLEKFISTDKEKNTLGWEKLHDIALGIAKGIEYLHLGCDQRIMHFDIKPHNVLLDNKFTPKISDFGLAKLCSKEQSVVSMTTARGTVGYIAPEVLSRNFGNVSYKSDVYSFGMLLLDTVGGRQNKSFPVSKIGLYQLLRLFKTKPMPPDSPSSDDPRTARSLETCCTIFLHASRAFYTCLALSCAATSSSNVSHVFLTSVDVSPGFVHRCYSFC</sequence>
<name>A0A4S4DAN3_CAMSN</name>
<evidence type="ECO:0000256" key="7">
    <source>
        <dbReference type="ARBA" id="ARBA00022741"/>
    </source>
</evidence>
<accession>A0A4S4DAN3</accession>
<evidence type="ECO:0000256" key="14">
    <source>
        <dbReference type="ARBA" id="ARBA00048679"/>
    </source>
</evidence>
<dbReference type="GO" id="GO:0030247">
    <property type="term" value="F:polysaccharide binding"/>
    <property type="evidence" value="ECO:0007669"/>
    <property type="project" value="InterPro"/>
</dbReference>
<evidence type="ECO:0000256" key="6">
    <source>
        <dbReference type="ARBA" id="ARBA00022729"/>
    </source>
</evidence>
<dbReference type="InterPro" id="IPR000719">
    <property type="entry name" value="Prot_kinase_dom"/>
</dbReference>
<proteinExistence type="predicted"/>
<keyword evidence="21" id="KW-1185">Reference proteome</keyword>
<evidence type="ECO:0000256" key="17">
    <source>
        <dbReference type="SAM" id="Phobius"/>
    </source>
</evidence>
<evidence type="ECO:0000256" key="13">
    <source>
        <dbReference type="ARBA" id="ARBA00047899"/>
    </source>
</evidence>
<dbReference type="Gene3D" id="3.30.200.20">
    <property type="entry name" value="Phosphorylase Kinase, domain 1"/>
    <property type="match status" value="1"/>
</dbReference>
<dbReference type="FunFam" id="1.10.510.10:FF:001023">
    <property type="entry name" value="Os07g0541700 protein"/>
    <property type="match status" value="1"/>
</dbReference>
<dbReference type="PROSITE" id="PS50011">
    <property type="entry name" value="PROTEIN_KINASE_DOM"/>
    <property type="match status" value="1"/>
</dbReference>
<evidence type="ECO:0000256" key="18">
    <source>
        <dbReference type="SAM" id="SignalP"/>
    </source>
</evidence>
<evidence type="ECO:0000259" key="19">
    <source>
        <dbReference type="PROSITE" id="PS50011"/>
    </source>
</evidence>
<keyword evidence="7 15" id="KW-0547">Nucleotide-binding</keyword>
<evidence type="ECO:0000256" key="4">
    <source>
        <dbReference type="ARBA" id="ARBA00022679"/>
    </source>
</evidence>
<evidence type="ECO:0000256" key="1">
    <source>
        <dbReference type="ARBA" id="ARBA00004479"/>
    </source>
</evidence>
<dbReference type="InterPro" id="IPR008271">
    <property type="entry name" value="Ser/Thr_kinase_AS"/>
</dbReference>
<keyword evidence="5 17" id="KW-0812">Transmembrane</keyword>
<dbReference type="EMBL" id="SDRB02011907">
    <property type="protein sequence ID" value="THF99608.1"/>
    <property type="molecule type" value="Genomic_DNA"/>
</dbReference>
<dbReference type="InterPro" id="IPR011009">
    <property type="entry name" value="Kinase-like_dom_sf"/>
</dbReference>
<keyword evidence="10 17" id="KW-1133">Transmembrane helix</keyword>
<dbReference type="EC" id="2.7.11.1" evidence="2"/>
<dbReference type="GO" id="GO:0016020">
    <property type="term" value="C:membrane"/>
    <property type="evidence" value="ECO:0007669"/>
    <property type="project" value="UniProtKB-SubCell"/>
</dbReference>
<dbReference type="PANTHER" id="PTHR27009">
    <property type="entry name" value="RUST RESISTANCE KINASE LR10-RELATED"/>
    <property type="match status" value="1"/>
</dbReference>
<keyword evidence="6 18" id="KW-0732">Signal</keyword>
<dbReference type="Gene3D" id="1.10.510.10">
    <property type="entry name" value="Transferase(Phosphotransferase) domain 1"/>
    <property type="match status" value="1"/>
</dbReference>
<evidence type="ECO:0000313" key="20">
    <source>
        <dbReference type="EMBL" id="THF99608.1"/>
    </source>
</evidence>
<keyword evidence="9 15" id="KW-0067">ATP-binding</keyword>
<dbReference type="GO" id="GO:0005524">
    <property type="term" value="F:ATP binding"/>
    <property type="evidence" value="ECO:0007669"/>
    <property type="project" value="UniProtKB-UniRule"/>
</dbReference>
<organism evidence="20 21">
    <name type="scientific">Camellia sinensis var. sinensis</name>
    <name type="common">China tea</name>
    <dbReference type="NCBI Taxonomy" id="542762"/>
    <lineage>
        <taxon>Eukaryota</taxon>
        <taxon>Viridiplantae</taxon>
        <taxon>Streptophyta</taxon>
        <taxon>Embryophyta</taxon>
        <taxon>Tracheophyta</taxon>
        <taxon>Spermatophyta</taxon>
        <taxon>Magnoliopsida</taxon>
        <taxon>eudicotyledons</taxon>
        <taxon>Gunneridae</taxon>
        <taxon>Pentapetalae</taxon>
        <taxon>asterids</taxon>
        <taxon>Ericales</taxon>
        <taxon>Theaceae</taxon>
        <taxon>Camellia</taxon>
    </lineage>
</organism>
<dbReference type="InterPro" id="IPR045874">
    <property type="entry name" value="LRK10/LRL21-25-like"/>
</dbReference>
<keyword evidence="4" id="KW-0808">Transferase</keyword>
<evidence type="ECO:0000313" key="21">
    <source>
        <dbReference type="Proteomes" id="UP000306102"/>
    </source>
</evidence>
<dbReference type="Proteomes" id="UP000306102">
    <property type="component" value="Unassembled WGS sequence"/>
</dbReference>
<evidence type="ECO:0000256" key="10">
    <source>
        <dbReference type="ARBA" id="ARBA00022989"/>
    </source>
</evidence>
<dbReference type="SUPFAM" id="SSF56112">
    <property type="entry name" value="Protein kinase-like (PK-like)"/>
    <property type="match status" value="1"/>
</dbReference>
<keyword evidence="3" id="KW-0723">Serine/threonine-protein kinase</keyword>
<feature type="region of interest" description="Disordered" evidence="16">
    <location>
        <begin position="199"/>
        <end position="261"/>
    </location>
</feature>
<feature type="chain" id="PRO_5020524523" description="non-specific serine/threonine protein kinase" evidence="18">
    <location>
        <begin position="16"/>
        <end position="720"/>
    </location>
</feature>
<dbReference type="PROSITE" id="PS00107">
    <property type="entry name" value="PROTEIN_KINASE_ATP"/>
    <property type="match status" value="1"/>
</dbReference>
<feature type="compositionally biased region" description="Pro residues" evidence="16">
    <location>
        <begin position="296"/>
        <end position="312"/>
    </location>
</feature>
<evidence type="ECO:0000256" key="16">
    <source>
        <dbReference type="SAM" id="MobiDB-lite"/>
    </source>
</evidence>
<keyword evidence="11 17" id="KW-0472">Membrane</keyword>
<evidence type="ECO:0000256" key="3">
    <source>
        <dbReference type="ARBA" id="ARBA00022527"/>
    </source>
</evidence>
<dbReference type="PROSITE" id="PS00108">
    <property type="entry name" value="PROTEIN_KINASE_ST"/>
    <property type="match status" value="1"/>
</dbReference>
<dbReference type="InterPro" id="IPR017441">
    <property type="entry name" value="Protein_kinase_ATP_BS"/>
</dbReference>
<evidence type="ECO:0000256" key="9">
    <source>
        <dbReference type="ARBA" id="ARBA00022840"/>
    </source>
</evidence>
<dbReference type="GO" id="GO:0004674">
    <property type="term" value="F:protein serine/threonine kinase activity"/>
    <property type="evidence" value="ECO:0007669"/>
    <property type="project" value="UniProtKB-KW"/>
</dbReference>
<dbReference type="Pfam" id="PF13947">
    <property type="entry name" value="GUB_WAK_bind"/>
    <property type="match status" value="1"/>
</dbReference>
<feature type="region of interest" description="Disordered" evidence="16">
    <location>
        <begin position="288"/>
        <end position="336"/>
    </location>
</feature>
<protein>
    <recommendedName>
        <fullName evidence="2">non-specific serine/threonine protein kinase</fullName>
        <ecNumber evidence="2">2.7.11.1</ecNumber>
    </recommendedName>
</protein>
<comment type="catalytic activity">
    <reaction evidence="13">
        <text>L-threonyl-[protein] + ATP = O-phospho-L-threonyl-[protein] + ADP + H(+)</text>
        <dbReference type="Rhea" id="RHEA:46608"/>
        <dbReference type="Rhea" id="RHEA-COMP:11060"/>
        <dbReference type="Rhea" id="RHEA-COMP:11605"/>
        <dbReference type="ChEBI" id="CHEBI:15378"/>
        <dbReference type="ChEBI" id="CHEBI:30013"/>
        <dbReference type="ChEBI" id="CHEBI:30616"/>
        <dbReference type="ChEBI" id="CHEBI:61977"/>
        <dbReference type="ChEBI" id="CHEBI:456216"/>
        <dbReference type="EC" id="2.7.11.1"/>
    </reaction>
</comment>
<evidence type="ECO:0000256" key="15">
    <source>
        <dbReference type="PROSITE-ProRule" id="PRU10141"/>
    </source>
</evidence>
<evidence type="ECO:0000256" key="11">
    <source>
        <dbReference type="ARBA" id="ARBA00023136"/>
    </source>
</evidence>